<dbReference type="InterPro" id="IPR022414">
    <property type="entry name" value="ATP-guanido_PTrfase_cat"/>
</dbReference>
<organism evidence="6 7">
    <name type="scientific">Leptospira kemamanensis</name>
    <dbReference type="NCBI Taxonomy" id="2484942"/>
    <lineage>
        <taxon>Bacteria</taxon>
        <taxon>Pseudomonadati</taxon>
        <taxon>Spirochaetota</taxon>
        <taxon>Spirochaetia</taxon>
        <taxon>Leptospirales</taxon>
        <taxon>Leptospiraceae</taxon>
        <taxon>Leptospira</taxon>
    </lineage>
</organism>
<evidence type="ECO:0000256" key="3">
    <source>
        <dbReference type="ARBA" id="ARBA00022777"/>
    </source>
</evidence>
<keyword evidence="7" id="KW-1185">Reference proteome</keyword>
<dbReference type="SUPFAM" id="SSF55931">
    <property type="entry name" value="Glutamine synthetase/guanido kinase"/>
    <property type="match status" value="1"/>
</dbReference>
<keyword evidence="1 6" id="KW-0808">Transferase</keyword>
<comment type="caution">
    <text evidence="6">The sequence shown here is derived from an EMBL/GenBank/DDBJ whole genome shotgun (WGS) entry which is preliminary data.</text>
</comment>
<sequence>MHCRICGTTESQFCISGKFGCEHCVSQFPYPKSPRRNWIPTSLLLEIEEILQTNPSKLRVLSVRTRITRNLSHTLFPYYEPKEKEVKQMLAENGVLHFLKEEKNIFFLREMGLDPMYRLYLGSEDHLRLEIYQTLDLDFGAYRKRNEMGKTKLTKEKRSLLRFVTKRKLWAYAKDIGFLSSCPTNLGKGRRDSFLLGMKTGIDPRFFSLFEKLSEFGIEFAPSTDHRRESLGNFRGLVVKISWKNAFAVQKRQFYKILGLRGSL</sequence>
<dbReference type="Proteomes" id="UP000297609">
    <property type="component" value="Unassembled WGS sequence"/>
</dbReference>
<protein>
    <submittedName>
        <fullName evidence="6">ATP--guanido phosphotransferase</fullName>
    </submittedName>
</protein>
<dbReference type="Gene3D" id="3.30.590.10">
    <property type="entry name" value="Glutamine synthetase/guanido kinase, catalytic domain"/>
    <property type="match status" value="1"/>
</dbReference>
<dbReference type="EMBL" id="RQGG01000015">
    <property type="protein sequence ID" value="TGL54544.1"/>
    <property type="molecule type" value="Genomic_DNA"/>
</dbReference>
<evidence type="ECO:0000256" key="2">
    <source>
        <dbReference type="ARBA" id="ARBA00022741"/>
    </source>
</evidence>
<keyword evidence="4" id="KW-0067">ATP-binding</keyword>
<dbReference type="Pfam" id="PF00217">
    <property type="entry name" value="ATP-gua_Ptrans"/>
    <property type="match status" value="1"/>
</dbReference>
<dbReference type="GO" id="GO:0016301">
    <property type="term" value="F:kinase activity"/>
    <property type="evidence" value="ECO:0007669"/>
    <property type="project" value="UniProtKB-KW"/>
</dbReference>
<keyword evidence="3" id="KW-0418">Kinase</keyword>
<proteinExistence type="predicted"/>
<evidence type="ECO:0000313" key="6">
    <source>
        <dbReference type="EMBL" id="TGL54544.1"/>
    </source>
</evidence>
<evidence type="ECO:0000313" key="7">
    <source>
        <dbReference type="Proteomes" id="UP000297609"/>
    </source>
</evidence>
<reference evidence="6" key="1">
    <citation type="journal article" date="2019" name="PLoS Negl. Trop. Dis.">
        <title>Revisiting the worldwide diversity of Leptospira species in the environment.</title>
        <authorList>
            <person name="Vincent A.T."/>
            <person name="Schiettekatte O."/>
            <person name="Bourhy P."/>
            <person name="Veyrier F.J."/>
            <person name="Picardeau M."/>
        </authorList>
    </citation>
    <scope>NUCLEOTIDE SEQUENCE [LARGE SCALE GENOMIC DNA]</scope>
    <source>
        <strain evidence="6">201702454</strain>
    </source>
</reference>
<keyword evidence="2" id="KW-0547">Nucleotide-binding</keyword>
<evidence type="ECO:0000256" key="1">
    <source>
        <dbReference type="ARBA" id="ARBA00022679"/>
    </source>
</evidence>
<feature type="domain" description="Phosphagen kinase C-terminal" evidence="5">
    <location>
        <begin position="116"/>
        <end position="218"/>
    </location>
</feature>
<dbReference type="InterPro" id="IPR014746">
    <property type="entry name" value="Gln_synth/guanido_kin_cat_dom"/>
</dbReference>
<gene>
    <name evidence="6" type="ORF">EHQ59_06705</name>
</gene>
<name>A0A4R9JQY3_9LEPT</name>
<evidence type="ECO:0000256" key="4">
    <source>
        <dbReference type="ARBA" id="ARBA00022840"/>
    </source>
</evidence>
<accession>A0A4R9JQY3</accession>
<evidence type="ECO:0000259" key="5">
    <source>
        <dbReference type="Pfam" id="PF00217"/>
    </source>
</evidence>
<dbReference type="AlphaFoldDB" id="A0A4R9JQY3"/>
<dbReference type="GO" id="GO:0005524">
    <property type="term" value="F:ATP binding"/>
    <property type="evidence" value="ECO:0007669"/>
    <property type="project" value="UniProtKB-KW"/>
</dbReference>
<dbReference type="OrthoDB" id="9791353at2"/>